<name>A0A6A6HAE1_VIRVR</name>
<accession>A0A6A6HAE1</accession>
<organism evidence="1 2">
    <name type="scientific">Viridothelium virens</name>
    <name type="common">Speckled blister lichen</name>
    <name type="synonym">Trypethelium virens</name>
    <dbReference type="NCBI Taxonomy" id="1048519"/>
    <lineage>
        <taxon>Eukaryota</taxon>
        <taxon>Fungi</taxon>
        <taxon>Dikarya</taxon>
        <taxon>Ascomycota</taxon>
        <taxon>Pezizomycotina</taxon>
        <taxon>Dothideomycetes</taxon>
        <taxon>Dothideomycetes incertae sedis</taxon>
        <taxon>Trypetheliales</taxon>
        <taxon>Trypetheliaceae</taxon>
        <taxon>Viridothelium</taxon>
    </lineage>
</organism>
<dbReference type="Proteomes" id="UP000800092">
    <property type="component" value="Unassembled WGS sequence"/>
</dbReference>
<evidence type="ECO:0000313" key="1">
    <source>
        <dbReference type="EMBL" id="KAF2234470.1"/>
    </source>
</evidence>
<reference evidence="1" key="1">
    <citation type="journal article" date="2020" name="Stud. Mycol.">
        <title>101 Dothideomycetes genomes: a test case for predicting lifestyles and emergence of pathogens.</title>
        <authorList>
            <person name="Haridas S."/>
            <person name="Albert R."/>
            <person name="Binder M."/>
            <person name="Bloem J."/>
            <person name="Labutti K."/>
            <person name="Salamov A."/>
            <person name="Andreopoulos B."/>
            <person name="Baker S."/>
            <person name="Barry K."/>
            <person name="Bills G."/>
            <person name="Bluhm B."/>
            <person name="Cannon C."/>
            <person name="Castanera R."/>
            <person name="Culley D."/>
            <person name="Daum C."/>
            <person name="Ezra D."/>
            <person name="Gonzalez J."/>
            <person name="Henrissat B."/>
            <person name="Kuo A."/>
            <person name="Liang C."/>
            <person name="Lipzen A."/>
            <person name="Lutzoni F."/>
            <person name="Magnuson J."/>
            <person name="Mondo S."/>
            <person name="Nolan M."/>
            <person name="Ohm R."/>
            <person name="Pangilinan J."/>
            <person name="Park H.-J."/>
            <person name="Ramirez L."/>
            <person name="Alfaro M."/>
            <person name="Sun H."/>
            <person name="Tritt A."/>
            <person name="Yoshinaga Y."/>
            <person name="Zwiers L.-H."/>
            <person name="Turgeon B."/>
            <person name="Goodwin S."/>
            <person name="Spatafora J."/>
            <person name="Crous P."/>
            <person name="Grigoriev I."/>
        </authorList>
    </citation>
    <scope>NUCLEOTIDE SEQUENCE</scope>
    <source>
        <strain evidence="1">Tuck. ex Michener</strain>
    </source>
</reference>
<keyword evidence="2" id="KW-1185">Reference proteome</keyword>
<dbReference type="AlphaFoldDB" id="A0A6A6HAE1"/>
<evidence type="ECO:0000313" key="2">
    <source>
        <dbReference type="Proteomes" id="UP000800092"/>
    </source>
</evidence>
<dbReference type="EMBL" id="ML991798">
    <property type="protein sequence ID" value="KAF2234470.1"/>
    <property type="molecule type" value="Genomic_DNA"/>
</dbReference>
<protein>
    <submittedName>
        <fullName evidence="1">Uncharacterized protein</fullName>
    </submittedName>
</protein>
<proteinExistence type="predicted"/>
<sequence>MDEEQRIAAAKSSVSEIYNALSTNPSAWQFSLTTARGAMTAIDATTYMRRGDQHDDQVWLVNGLQKLAYHEPDVGAVNDISEWCLRSWLVILQNHPNSVEVLKGIGQNWLLKAQAPLARIHRQEVSSSSSGASTGRSATFASMEITRSQEERAATQQAAEAEARLGLPDYVEARAILVPATEYLSRAVENLAGQDTTSGELLSMTAEAYMNLGNVSYARVNEGYFRQAVTYLRRAAAIEGYVLASYLQQYLDDFGRLVE</sequence>
<dbReference type="OrthoDB" id="5366687at2759"/>
<gene>
    <name evidence="1" type="ORF">EV356DRAFT_532782</name>
</gene>